<evidence type="ECO:0000259" key="2">
    <source>
        <dbReference type="Pfam" id="PF07833"/>
    </source>
</evidence>
<dbReference type="AlphaFoldDB" id="W7YN70"/>
<comment type="caution">
    <text evidence="3">The sequence shown here is derived from an EMBL/GenBank/DDBJ whole genome shotgun (WGS) entry which is preliminary data.</text>
</comment>
<dbReference type="RefSeq" id="WP_036651876.1">
    <property type="nucleotide sequence ID" value="NZ_BAVZ01000016.1"/>
</dbReference>
<protein>
    <submittedName>
        <fullName evidence="3">Copper amine oxidase domain protein</fullName>
    </submittedName>
</protein>
<accession>W7YN70</accession>
<sequence length="149" mass="16362">MNIKKTLLASVMTGSMLFSSIIVASEPTYASSAKQVVIELNGVTQSFKQPALINKGTTLVPMRDVFEKLGAHILWNPETLTIVATKHDTSIEMQLGNKQAYVNGKAVNLGDPIKMVNYTTMVPLRFVSEAFDASVSWNQKQLKASINMK</sequence>
<reference evidence="3 4" key="1">
    <citation type="journal article" date="2014" name="Genome Announc.">
        <title>Draft Genome Sequence of Paenibacillus pini JCM 16418T, Isolated from the Rhizosphere of Pine Tree.</title>
        <authorList>
            <person name="Yuki M."/>
            <person name="Oshima K."/>
            <person name="Suda W."/>
            <person name="Oshida Y."/>
            <person name="Kitamura K."/>
            <person name="Iida Y."/>
            <person name="Hattori M."/>
            <person name="Ohkuma M."/>
        </authorList>
    </citation>
    <scope>NUCLEOTIDE SEQUENCE [LARGE SCALE GENOMIC DNA]</scope>
    <source>
        <strain evidence="3 4">JCM 16418</strain>
    </source>
</reference>
<evidence type="ECO:0000313" key="4">
    <source>
        <dbReference type="Proteomes" id="UP000019364"/>
    </source>
</evidence>
<proteinExistence type="predicted"/>
<dbReference type="InterPro" id="IPR036582">
    <property type="entry name" value="Mao_N_sf"/>
</dbReference>
<organism evidence="3 4">
    <name type="scientific">Paenibacillus pini JCM 16418</name>
    <dbReference type="NCBI Taxonomy" id="1236976"/>
    <lineage>
        <taxon>Bacteria</taxon>
        <taxon>Bacillati</taxon>
        <taxon>Bacillota</taxon>
        <taxon>Bacilli</taxon>
        <taxon>Bacillales</taxon>
        <taxon>Paenibacillaceae</taxon>
        <taxon>Paenibacillus</taxon>
    </lineage>
</organism>
<dbReference type="Pfam" id="PF07833">
    <property type="entry name" value="Cu_amine_oxidN1"/>
    <property type="match status" value="1"/>
</dbReference>
<evidence type="ECO:0000256" key="1">
    <source>
        <dbReference type="SAM" id="SignalP"/>
    </source>
</evidence>
<dbReference type="Gene3D" id="3.30.457.10">
    <property type="entry name" value="Copper amine oxidase-like, N-terminal domain"/>
    <property type="match status" value="1"/>
</dbReference>
<dbReference type="InterPro" id="IPR012854">
    <property type="entry name" value="Cu_amine_oxidase-like_N"/>
</dbReference>
<dbReference type="SUPFAM" id="SSF55383">
    <property type="entry name" value="Copper amine oxidase, domain N"/>
    <property type="match status" value="1"/>
</dbReference>
<dbReference type="OrthoDB" id="2665331at2"/>
<keyword evidence="1" id="KW-0732">Signal</keyword>
<dbReference type="EMBL" id="BAVZ01000016">
    <property type="protein sequence ID" value="GAF09907.1"/>
    <property type="molecule type" value="Genomic_DNA"/>
</dbReference>
<dbReference type="STRING" id="1236976.JCM16418_4070"/>
<evidence type="ECO:0000313" key="3">
    <source>
        <dbReference type="EMBL" id="GAF09907.1"/>
    </source>
</evidence>
<dbReference type="eggNOG" id="COG3672">
    <property type="taxonomic scope" value="Bacteria"/>
</dbReference>
<feature type="signal peptide" evidence="1">
    <location>
        <begin position="1"/>
        <end position="24"/>
    </location>
</feature>
<gene>
    <name evidence="3" type="ORF">JCM16418_4070</name>
</gene>
<dbReference type="Proteomes" id="UP000019364">
    <property type="component" value="Unassembled WGS sequence"/>
</dbReference>
<name>W7YN70_9BACL</name>
<feature type="chain" id="PRO_5004904493" evidence="1">
    <location>
        <begin position="25"/>
        <end position="149"/>
    </location>
</feature>
<feature type="domain" description="Copper amine oxidase-like N-terminal" evidence="2">
    <location>
        <begin position="40"/>
        <end position="144"/>
    </location>
</feature>
<keyword evidence="4" id="KW-1185">Reference proteome</keyword>